<feature type="binding site" evidence="2">
    <location>
        <position position="86"/>
    </location>
    <ligand>
        <name>Mg(2+)</name>
        <dbReference type="ChEBI" id="CHEBI:18420"/>
        <label>3</label>
    </ligand>
</feature>
<name>A0A0K2GG58_NITMO</name>
<evidence type="ECO:0000313" key="6">
    <source>
        <dbReference type="Proteomes" id="UP000069205"/>
    </source>
</evidence>
<keyword evidence="2" id="KW-0460">Magnesium</keyword>
<gene>
    <name evidence="2 5" type="primary">thiL</name>
    <name evidence="5" type="ORF">NITMOv2_3543</name>
</gene>
<keyword evidence="2" id="KW-0067">ATP-binding</keyword>
<feature type="binding site" evidence="2">
    <location>
        <position position="134"/>
    </location>
    <ligand>
        <name>Mg(2+)</name>
        <dbReference type="ChEBI" id="CHEBI:18420"/>
        <label>1</label>
    </ligand>
</feature>
<dbReference type="HAMAP" id="MF_02128">
    <property type="entry name" value="TMP_kinase"/>
    <property type="match status" value="1"/>
</dbReference>
<feature type="binding site" evidence="2">
    <location>
        <position position="55"/>
    </location>
    <ligand>
        <name>Mg(2+)</name>
        <dbReference type="ChEBI" id="CHEBI:18420"/>
        <label>4</label>
    </ligand>
</feature>
<dbReference type="EMBL" id="CP011801">
    <property type="protein sequence ID" value="ALA59935.1"/>
    <property type="molecule type" value="Genomic_DNA"/>
</dbReference>
<keyword evidence="2 5" id="KW-0418">Kinase</keyword>
<feature type="binding site" evidence="2">
    <location>
        <position position="56"/>
    </location>
    <ligand>
        <name>Mg(2+)</name>
        <dbReference type="ChEBI" id="CHEBI:18420"/>
        <label>1</label>
    </ligand>
</feature>
<feature type="binding site" evidence="2">
    <location>
        <position position="57"/>
    </location>
    <ligand>
        <name>Mg(2+)</name>
        <dbReference type="ChEBI" id="CHEBI:18420"/>
        <label>2</label>
    </ligand>
</feature>
<dbReference type="PIRSF" id="PIRSF005303">
    <property type="entry name" value="Thiam_monoph_kin"/>
    <property type="match status" value="1"/>
</dbReference>
<dbReference type="Pfam" id="PF02769">
    <property type="entry name" value="AIRS_C"/>
    <property type="match status" value="1"/>
</dbReference>
<dbReference type="CDD" id="cd02194">
    <property type="entry name" value="ThiL"/>
    <property type="match status" value="1"/>
</dbReference>
<keyword evidence="2 5" id="KW-0808">Transferase</keyword>
<evidence type="ECO:0000256" key="1">
    <source>
        <dbReference type="ARBA" id="ARBA00022977"/>
    </source>
</evidence>
<dbReference type="GO" id="GO:0009228">
    <property type="term" value="P:thiamine biosynthetic process"/>
    <property type="evidence" value="ECO:0007669"/>
    <property type="project" value="UniProtKB-KW"/>
</dbReference>
<dbReference type="InterPro" id="IPR016188">
    <property type="entry name" value="PurM-like_N"/>
</dbReference>
<protein>
    <recommendedName>
        <fullName evidence="2">Thiamine-monophosphate kinase</fullName>
        <shortName evidence="2">TMP kinase</shortName>
        <shortName evidence="2">Thiamine-phosphate kinase</shortName>
        <ecNumber evidence="2">2.7.4.16</ecNumber>
    </recommendedName>
</protein>
<feature type="binding site" evidence="2">
    <location>
        <position position="342"/>
    </location>
    <ligand>
        <name>substrate</name>
    </ligand>
</feature>
<comment type="miscellaneous">
    <text evidence="2">Reaction mechanism of ThiL seems to utilize a direct, inline transfer of the gamma-phosphate of ATP to TMP rather than a phosphorylated enzyme intermediate.</text>
</comment>
<dbReference type="PANTHER" id="PTHR30270:SF0">
    <property type="entry name" value="THIAMINE-MONOPHOSPHATE KINASE"/>
    <property type="match status" value="1"/>
</dbReference>
<comment type="function">
    <text evidence="2">Catalyzes the ATP-dependent phosphorylation of thiamine-monophosphate (TMP) to form thiamine-pyrophosphate (TPP), the active form of vitamin B1.</text>
</comment>
<dbReference type="OrthoDB" id="9802811at2"/>
<dbReference type="InterPro" id="IPR036676">
    <property type="entry name" value="PurM-like_C_sf"/>
</dbReference>
<keyword evidence="2" id="KW-0547">Nucleotide-binding</keyword>
<keyword evidence="6" id="KW-1185">Reference proteome</keyword>
<feature type="binding site" evidence="2">
    <location>
        <position position="160"/>
    </location>
    <ligand>
        <name>ATP</name>
        <dbReference type="ChEBI" id="CHEBI:30616"/>
    </ligand>
</feature>
<dbReference type="Proteomes" id="UP000069205">
    <property type="component" value="Chromosome"/>
</dbReference>
<feature type="binding site" evidence="2">
    <location>
        <position position="86"/>
    </location>
    <ligand>
        <name>Mg(2+)</name>
        <dbReference type="ChEBI" id="CHEBI:18420"/>
        <label>4</label>
    </ligand>
</feature>
<dbReference type="GO" id="GO:0005524">
    <property type="term" value="F:ATP binding"/>
    <property type="evidence" value="ECO:0007669"/>
    <property type="project" value="UniProtKB-UniRule"/>
</dbReference>
<evidence type="ECO:0000313" key="5">
    <source>
        <dbReference type="EMBL" id="ALA59935.1"/>
    </source>
</evidence>
<evidence type="ECO:0000259" key="4">
    <source>
        <dbReference type="Pfam" id="PF02769"/>
    </source>
</evidence>
<feature type="binding site" evidence="2">
    <location>
        <position position="57"/>
    </location>
    <ligand>
        <name>Mg(2+)</name>
        <dbReference type="ChEBI" id="CHEBI:18420"/>
        <label>1</label>
    </ligand>
</feature>
<dbReference type="SUPFAM" id="SSF55326">
    <property type="entry name" value="PurM N-terminal domain-like"/>
    <property type="match status" value="1"/>
</dbReference>
<dbReference type="Pfam" id="PF00586">
    <property type="entry name" value="AIRS"/>
    <property type="match status" value="1"/>
</dbReference>
<dbReference type="GO" id="GO:0009030">
    <property type="term" value="F:thiamine-phosphate kinase activity"/>
    <property type="evidence" value="ECO:0007669"/>
    <property type="project" value="UniProtKB-UniRule"/>
</dbReference>
<sequence>MAPVAPRQARHPLSEFGLIRTLQRRFPSRDNALIRGIGDDAAVVAMPAGRHLVLTTDLLAEGVHFDLRTASFEDVGYKAAIANLSDVAAMGARPEHVLVALAAPAACAAPQILQLYKGLMAACRPYRVSLIGGDTSASANGWFLSVTVTGTVPAGSALLRSGARVGDAIYVTGTLGDSLAGLQLLSRRRPMAATRLPPADRRFLLRRHRRPLAHCRFGQLLGTHRLATAAIDLSDGLSGDIRHLCEESRVGAELHTAALPLSPALTAYAKAAGTDPAALALQGGEDYELLFTVSPANLRRLQRAAGEPGRRLTRIGVIQPKSFGIRLRDASGNLRRLPVTSYEHFRS</sequence>
<dbReference type="InterPro" id="IPR006283">
    <property type="entry name" value="ThiL-like"/>
</dbReference>
<feature type="domain" description="PurM-like N-terminal" evidence="3">
    <location>
        <begin position="38"/>
        <end position="152"/>
    </location>
</feature>
<keyword evidence="1 2" id="KW-0784">Thiamine biosynthesis</keyword>
<comment type="similarity">
    <text evidence="2">Belongs to the thiamine-monophosphate kinase family.</text>
</comment>
<feature type="binding site" evidence="2">
    <location>
        <position position="40"/>
    </location>
    <ligand>
        <name>Mg(2+)</name>
        <dbReference type="ChEBI" id="CHEBI:18420"/>
        <label>3</label>
    </ligand>
</feature>
<evidence type="ECO:0000256" key="2">
    <source>
        <dbReference type="HAMAP-Rule" id="MF_02128"/>
    </source>
</evidence>
<feature type="binding site" evidence="2">
    <location>
        <position position="64"/>
    </location>
    <ligand>
        <name>substrate</name>
    </ligand>
</feature>
<feature type="binding site" evidence="2">
    <location>
        <position position="116"/>
    </location>
    <ligand>
        <name>ATP</name>
        <dbReference type="ChEBI" id="CHEBI:30616"/>
    </ligand>
</feature>
<dbReference type="PATRIC" id="fig|42253.5.peg.3494"/>
<dbReference type="KEGG" id="nmv:NITMOv2_3543"/>
<dbReference type="GO" id="GO:0009229">
    <property type="term" value="P:thiamine diphosphate biosynthetic process"/>
    <property type="evidence" value="ECO:0007669"/>
    <property type="project" value="UniProtKB-UniRule"/>
</dbReference>
<accession>A0A0K2GG58</accession>
<dbReference type="Gene3D" id="3.30.1330.10">
    <property type="entry name" value="PurM-like, N-terminal domain"/>
    <property type="match status" value="1"/>
</dbReference>
<feature type="domain" description="PurM-like C-terminal" evidence="4">
    <location>
        <begin position="164"/>
        <end position="321"/>
    </location>
</feature>
<feature type="binding site" evidence="2">
    <location>
        <position position="234"/>
    </location>
    <ligand>
        <name>ATP</name>
        <dbReference type="ChEBI" id="CHEBI:30616"/>
    </ligand>
</feature>
<dbReference type="EC" id="2.7.4.16" evidence="2"/>
<dbReference type="PANTHER" id="PTHR30270">
    <property type="entry name" value="THIAMINE-MONOPHOSPHATE KINASE"/>
    <property type="match status" value="1"/>
</dbReference>
<dbReference type="InterPro" id="IPR010918">
    <property type="entry name" value="PurM-like_C_dom"/>
</dbReference>
<feature type="binding site" evidence="2">
    <location>
        <position position="86"/>
    </location>
    <ligand>
        <name>Mg(2+)</name>
        <dbReference type="ChEBI" id="CHEBI:18420"/>
        <label>2</label>
    </ligand>
</feature>
<evidence type="ECO:0000259" key="3">
    <source>
        <dbReference type="Pfam" id="PF00586"/>
    </source>
</evidence>
<dbReference type="STRING" id="42253.NITMOv2_3543"/>
<dbReference type="AlphaFoldDB" id="A0A0K2GG58"/>
<organism evidence="5 6">
    <name type="scientific">Nitrospira moscoviensis</name>
    <dbReference type="NCBI Taxonomy" id="42253"/>
    <lineage>
        <taxon>Bacteria</taxon>
        <taxon>Pseudomonadati</taxon>
        <taxon>Nitrospirota</taxon>
        <taxon>Nitrospiria</taxon>
        <taxon>Nitrospirales</taxon>
        <taxon>Nitrospiraceae</taxon>
        <taxon>Nitrospira</taxon>
    </lineage>
</organism>
<dbReference type="Gene3D" id="3.90.650.10">
    <property type="entry name" value="PurM-like C-terminal domain"/>
    <property type="match status" value="1"/>
</dbReference>
<dbReference type="UniPathway" id="UPA00060">
    <property type="reaction ID" value="UER00142"/>
</dbReference>
<dbReference type="NCBIfam" id="TIGR01379">
    <property type="entry name" value="thiL"/>
    <property type="match status" value="1"/>
</dbReference>
<feature type="binding site" evidence="2">
    <location>
        <begin position="133"/>
        <end position="134"/>
    </location>
    <ligand>
        <name>ATP</name>
        <dbReference type="ChEBI" id="CHEBI:30616"/>
    </ligand>
</feature>
<feature type="binding site" evidence="2">
    <location>
        <position position="235"/>
    </location>
    <ligand>
        <name>Mg(2+)</name>
        <dbReference type="ChEBI" id="CHEBI:18420"/>
        <label>5</label>
    </ligand>
</feature>
<feature type="binding site" evidence="2">
    <location>
        <position position="285"/>
    </location>
    <ligand>
        <name>substrate</name>
    </ligand>
</feature>
<comment type="pathway">
    <text evidence="2">Cofactor biosynthesis; thiamine diphosphate biosynthesis; thiamine diphosphate from thiamine phosphate: step 1/1.</text>
</comment>
<dbReference type="InterPro" id="IPR036921">
    <property type="entry name" value="PurM-like_N_sf"/>
</dbReference>
<feature type="binding site" evidence="2">
    <location>
        <position position="232"/>
    </location>
    <ligand>
        <name>Mg(2+)</name>
        <dbReference type="ChEBI" id="CHEBI:18420"/>
        <label>3</label>
    </ligand>
</feature>
<dbReference type="SUPFAM" id="SSF56042">
    <property type="entry name" value="PurM C-terminal domain-like"/>
    <property type="match status" value="1"/>
</dbReference>
<keyword evidence="2" id="KW-0479">Metal-binding</keyword>
<dbReference type="GO" id="GO:0000287">
    <property type="term" value="F:magnesium ion binding"/>
    <property type="evidence" value="ECO:0007669"/>
    <property type="project" value="UniProtKB-UniRule"/>
</dbReference>
<reference evidence="5 6" key="1">
    <citation type="journal article" date="2015" name="Proc. Natl. Acad. Sci. U.S.A.">
        <title>Expanded metabolic versatility of ubiquitous nitrite-oxidizing bacteria from the genus Nitrospira.</title>
        <authorList>
            <person name="Koch H."/>
            <person name="Lucker S."/>
            <person name="Albertsen M."/>
            <person name="Kitzinger K."/>
            <person name="Herbold C."/>
            <person name="Spieck E."/>
            <person name="Nielsen P.H."/>
            <person name="Wagner M."/>
            <person name="Daims H."/>
        </authorList>
    </citation>
    <scope>NUCLEOTIDE SEQUENCE [LARGE SCALE GENOMIC DNA]</scope>
    <source>
        <strain evidence="5 6">NSP M-1</strain>
    </source>
</reference>
<comment type="catalytic activity">
    <reaction evidence="2">
        <text>thiamine phosphate + ATP = thiamine diphosphate + ADP</text>
        <dbReference type="Rhea" id="RHEA:15913"/>
        <dbReference type="ChEBI" id="CHEBI:30616"/>
        <dbReference type="ChEBI" id="CHEBI:37575"/>
        <dbReference type="ChEBI" id="CHEBI:58937"/>
        <dbReference type="ChEBI" id="CHEBI:456216"/>
        <dbReference type="EC" id="2.7.4.16"/>
    </reaction>
</comment>
<feature type="binding site" evidence="2">
    <location>
        <position position="40"/>
    </location>
    <ligand>
        <name>Mg(2+)</name>
        <dbReference type="ChEBI" id="CHEBI:18420"/>
        <label>4</label>
    </ligand>
</feature>
<proteinExistence type="inferred from homology"/>